<keyword evidence="16" id="KW-1185">Reference proteome</keyword>
<evidence type="ECO:0000313" key="16">
    <source>
        <dbReference type="Proteomes" id="UP000439752"/>
    </source>
</evidence>
<sequence length="416" mass="44976">MDILHIVGQQRLEGTVLISGSKQSAIPCLAAALLTDQQVVLEGVPDIGDVTTMIQIMETLGAVVTRQGDMVTIDPSQVEPMPLTGAETRKLRGSIYLMSILAARFKQGVVGLPGGYAIGPRPIDLHIKALERLGVSMRNEQGVYYMRVEELKGNRIYLDLPSFGATISALLVAVMAEGTTVIENAACDPEVIDVSTMLTNMGASVKGAGTDEIRIKGIKSLQGCRHTLIPDRMEAGTFLTMGAVLGRVTVDNVIPLHLESIIQKLERFGAKIEVADDAVTASIGEMKPVDIRVFHYGGFPSDMQPIISAALLQAKGASIVVDKLYPQRFRHVQEMRRLSARITHEDTASIIIRGGETLFGTELEAKDPRGAAALVLSGMLASGETLLHHAELIDQSYERFDEKLKGLGALVWRETV</sequence>
<dbReference type="NCBIfam" id="TIGR01072">
    <property type="entry name" value="murA"/>
    <property type="match status" value="1"/>
</dbReference>
<dbReference type="EMBL" id="CABWKQ010000018">
    <property type="protein sequence ID" value="VWX35456.1"/>
    <property type="molecule type" value="Genomic_DNA"/>
</dbReference>
<dbReference type="InterPro" id="IPR050068">
    <property type="entry name" value="MurA_subfamily"/>
</dbReference>
<evidence type="ECO:0000256" key="3">
    <source>
        <dbReference type="ARBA" id="ARBA00022490"/>
    </source>
</evidence>
<dbReference type="InterPro" id="IPR001986">
    <property type="entry name" value="Enolpyruvate_Tfrase_dom"/>
</dbReference>
<evidence type="ECO:0000256" key="7">
    <source>
        <dbReference type="ARBA" id="ARBA00022984"/>
    </source>
</evidence>
<comment type="similarity">
    <text evidence="11 13">Belongs to the EPSP synthase family. MurA subfamily.</text>
</comment>
<evidence type="ECO:0000256" key="6">
    <source>
        <dbReference type="ARBA" id="ARBA00022960"/>
    </source>
</evidence>
<dbReference type="GO" id="GO:0008760">
    <property type="term" value="F:UDP-N-acetylglucosamine 1-carboxyvinyltransferase activity"/>
    <property type="evidence" value="ECO:0007669"/>
    <property type="project" value="UniProtKB-UniRule"/>
</dbReference>
<keyword evidence="3 13" id="KW-0963">Cytoplasm</keyword>
<dbReference type="InterPro" id="IPR036968">
    <property type="entry name" value="Enolpyruvate_Tfrase_sf"/>
</dbReference>
<keyword evidence="9 13" id="KW-0961">Cell wall biogenesis/degradation</keyword>
<evidence type="ECO:0000313" key="15">
    <source>
        <dbReference type="EMBL" id="VWX35456.1"/>
    </source>
</evidence>
<dbReference type="RefSeq" id="WP_029331798.1">
    <property type="nucleotide sequence ID" value="NZ_LR732312.1"/>
</dbReference>
<feature type="binding site" evidence="13">
    <location>
        <begin position="121"/>
        <end position="125"/>
    </location>
    <ligand>
        <name>UDP-N-acetyl-alpha-D-glucosamine</name>
        <dbReference type="ChEBI" id="CHEBI:57705"/>
    </ligand>
</feature>
<gene>
    <name evidence="15" type="primary">murAB</name>
    <name evidence="13" type="synonym">murA</name>
    <name evidence="15" type="ORF">EXIGUO9Y_250041</name>
</gene>
<dbReference type="InterPro" id="IPR005750">
    <property type="entry name" value="UDP_GlcNAc_COvinyl_MurA"/>
</dbReference>
<dbReference type="InterPro" id="IPR013792">
    <property type="entry name" value="RNA3'P_cycl/enolpyr_Trfase_a/b"/>
</dbReference>
<evidence type="ECO:0000256" key="2">
    <source>
        <dbReference type="ARBA" id="ARBA00004752"/>
    </source>
</evidence>
<dbReference type="CDD" id="cd01555">
    <property type="entry name" value="UdpNAET"/>
    <property type="match status" value="1"/>
</dbReference>
<dbReference type="PANTHER" id="PTHR43783">
    <property type="entry name" value="UDP-N-ACETYLGLUCOSAMINE 1-CARBOXYVINYLTRANSFERASE"/>
    <property type="match status" value="1"/>
</dbReference>
<feature type="binding site" evidence="13">
    <location>
        <position position="324"/>
    </location>
    <ligand>
        <name>UDP-N-acetyl-alpha-D-glucosamine</name>
        <dbReference type="ChEBI" id="CHEBI:57705"/>
    </ligand>
</feature>
<dbReference type="HAMAP" id="MF_00111">
    <property type="entry name" value="MurA"/>
    <property type="match status" value="1"/>
</dbReference>
<comment type="subcellular location">
    <subcellularLocation>
        <location evidence="1 13">Cytoplasm</location>
    </subcellularLocation>
</comment>
<dbReference type="Gene3D" id="3.65.10.10">
    <property type="entry name" value="Enolpyruvate transferase domain"/>
    <property type="match status" value="2"/>
</dbReference>
<accession>A0A653I9E4</accession>
<evidence type="ECO:0000256" key="5">
    <source>
        <dbReference type="ARBA" id="ARBA00022679"/>
    </source>
</evidence>
<keyword evidence="5 13" id="KW-0808">Transferase</keyword>
<feature type="binding site" evidence="13">
    <location>
        <position position="92"/>
    </location>
    <ligand>
        <name>UDP-N-acetyl-alpha-D-glucosamine</name>
        <dbReference type="ChEBI" id="CHEBI:57705"/>
    </ligand>
</feature>
<dbReference type="GO" id="GO:0071555">
    <property type="term" value="P:cell wall organization"/>
    <property type="evidence" value="ECO:0007669"/>
    <property type="project" value="UniProtKB-KW"/>
</dbReference>
<dbReference type="GO" id="GO:0005737">
    <property type="term" value="C:cytoplasm"/>
    <property type="evidence" value="ECO:0007669"/>
    <property type="project" value="UniProtKB-SubCell"/>
</dbReference>
<evidence type="ECO:0000256" key="11">
    <source>
        <dbReference type="ARBA" id="ARBA00038367"/>
    </source>
</evidence>
<dbReference type="Pfam" id="PF00275">
    <property type="entry name" value="EPSP_synthase"/>
    <property type="match status" value="1"/>
</dbReference>
<evidence type="ECO:0000256" key="1">
    <source>
        <dbReference type="ARBA" id="ARBA00004496"/>
    </source>
</evidence>
<dbReference type="AlphaFoldDB" id="A0A653I9E4"/>
<proteinExistence type="inferred from homology"/>
<comment type="function">
    <text evidence="13">Cell wall formation. Adds enolpyruvyl to UDP-N-acetylglucosamine.</text>
</comment>
<evidence type="ECO:0000256" key="13">
    <source>
        <dbReference type="HAMAP-Rule" id="MF_00111"/>
    </source>
</evidence>
<dbReference type="UniPathway" id="UPA00219"/>
<dbReference type="PANTHER" id="PTHR43783:SF2">
    <property type="entry name" value="UDP-N-ACETYLGLUCOSAMINE 1-CARBOXYVINYLTRANSFERASE 2"/>
    <property type="match status" value="1"/>
</dbReference>
<dbReference type="GO" id="GO:0051301">
    <property type="term" value="P:cell division"/>
    <property type="evidence" value="ECO:0007669"/>
    <property type="project" value="UniProtKB-KW"/>
</dbReference>
<dbReference type="GO" id="GO:0009252">
    <property type="term" value="P:peptidoglycan biosynthetic process"/>
    <property type="evidence" value="ECO:0007669"/>
    <property type="project" value="UniProtKB-UniRule"/>
</dbReference>
<keyword evidence="6 13" id="KW-0133">Cell shape</keyword>
<dbReference type="GO" id="GO:0008360">
    <property type="term" value="P:regulation of cell shape"/>
    <property type="evidence" value="ECO:0007669"/>
    <property type="project" value="UniProtKB-KW"/>
</dbReference>
<dbReference type="Proteomes" id="UP000439752">
    <property type="component" value="Unassembled WGS sequence"/>
</dbReference>
<evidence type="ECO:0000256" key="8">
    <source>
        <dbReference type="ARBA" id="ARBA00023306"/>
    </source>
</evidence>
<feature type="domain" description="Enolpyruvate transferase" evidence="14">
    <location>
        <begin position="8"/>
        <end position="404"/>
    </location>
</feature>
<dbReference type="SUPFAM" id="SSF55205">
    <property type="entry name" value="EPT/RTPC-like"/>
    <property type="match status" value="1"/>
</dbReference>
<organism evidence="15 16">
    <name type="scientific">Exiguobacterium oxidotolerans</name>
    <dbReference type="NCBI Taxonomy" id="223958"/>
    <lineage>
        <taxon>Bacteria</taxon>
        <taxon>Bacillati</taxon>
        <taxon>Bacillota</taxon>
        <taxon>Bacilli</taxon>
        <taxon>Bacillales</taxon>
        <taxon>Bacillales Family XII. Incertae Sedis</taxon>
        <taxon>Exiguobacterium</taxon>
    </lineage>
</organism>
<evidence type="ECO:0000256" key="12">
    <source>
        <dbReference type="ARBA" id="ARBA00047527"/>
    </source>
</evidence>
<name>A0A653I9E4_9BACL</name>
<keyword evidence="10" id="KW-0670">Pyruvate</keyword>
<comment type="caution">
    <text evidence="13">Lacks conserved residue(s) required for the propagation of feature annotation.</text>
</comment>
<dbReference type="NCBIfam" id="NF006873">
    <property type="entry name" value="PRK09369.1"/>
    <property type="match status" value="1"/>
</dbReference>
<evidence type="ECO:0000256" key="4">
    <source>
        <dbReference type="ARBA" id="ARBA00022618"/>
    </source>
</evidence>
<feature type="binding site" evidence="13">
    <location>
        <position position="302"/>
    </location>
    <ligand>
        <name>UDP-N-acetyl-alpha-D-glucosamine</name>
        <dbReference type="ChEBI" id="CHEBI:57705"/>
    </ligand>
</feature>
<evidence type="ECO:0000256" key="10">
    <source>
        <dbReference type="ARBA" id="ARBA00023317"/>
    </source>
</evidence>
<comment type="catalytic activity">
    <reaction evidence="12 13">
        <text>phosphoenolpyruvate + UDP-N-acetyl-alpha-D-glucosamine = UDP-N-acetyl-3-O-(1-carboxyvinyl)-alpha-D-glucosamine + phosphate</text>
        <dbReference type="Rhea" id="RHEA:18681"/>
        <dbReference type="ChEBI" id="CHEBI:43474"/>
        <dbReference type="ChEBI" id="CHEBI:57705"/>
        <dbReference type="ChEBI" id="CHEBI:58702"/>
        <dbReference type="ChEBI" id="CHEBI:68483"/>
        <dbReference type="EC" id="2.5.1.7"/>
    </reaction>
</comment>
<keyword evidence="8 13" id="KW-0131">Cell cycle</keyword>
<evidence type="ECO:0000259" key="14">
    <source>
        <dbReference type="Pfam" id="PF00275"/>
    </source>
</evidence>
<dbReference type="EC" id="2.5.1.7" evidence="13"/>
<comment type="pathway">
    <text evidence="2 13">Cell wall biogenesis; peptidoglycan biosynthesis.</text>
</comment>
<reference evidence="15 16" key="1">
    <citation type="submission" date="2019-10" db="EMBL/GenBank/DDBJ databases">
        <authorList>
            <person name="Karimi E."/>
        </authorList>
    </citation>
    <scope>NUCLEOTIDE SEQUENCE [LARGE SCALE GENOMIC DNA]</scope>
    <source>
        <strain evidence="15">Exiguobacterium sp. 9Y</strain>
    </source>
</reference>
<keyword evidence="4 13" id="KW-0132">Cell division</keyword>
<evidence type="ECO:0000256" key="9">
    <source>
        <dbReference type="ARBA" id="ARBA00023316"/>
    </source>
</evidence>
<protein>
    <recommendedName>
        <fullName evidence="13">UDP-N-acetylglucosamine 1-carboxyvinyltransferase</fullName>
        <ecNumber evidence="13">2.5.1.7</ecNumber>
    </recommendedName>
    <alternativeName>
        <fullName evidence="13">Enoylpyruvate transferase</fullName>
    </alternativeName>
    <alternativeName>
        <fullName evidence="13">UDP-N-acetylglucosamine enolpyruvyl transferase</fullName>
        <shortName evidence="13">EPT</shortName>
    </alternativeName>
</protein>
<dbReference type="GO" id="GO:0019277">
    <property type="term" value="P:UDP-N-acetylgalactosamine biosynthetic process"/>
    <property type="evidence" value="ECO:0007669"/>
    <property type="project" value="InterPro"/>
</dbReference>
<keyword evidence="7 13" id="KW-0573">Peptidoglycan synthesis</keyword>